<dbReference type="GO" id="GO:0006082">
    <property type="term" value="P:organic acid metabolic process"/>
    <property type="evidence" value="ECO:0007669"/>
    <property type="project" value="TreeGrafter"/>
</dbReference>
<dbReference type="PRINTS" id="PR00463">
    <property type="entry name" value="EP450I"/>
</dbReference>
<dbReference type="GO" id="GO:0020037">
    <property type="term" value="F:heme binding"/>
    <property type="evidence" value="ECO:0007669"/>
    <property type="project" value="InterPro"/>
</dbReference>
<gene>
    <name evidence="6" type="ORF">BSL78_00102</name>
</gene>
<evidence type="ECO:0000256" key="1">
    <source>
        <dbReference type="ARBA" id="ARBA00010617"/>
    </source>
</evidence>
<dbReference type="PANTHER" id="PTHR24300">
    <property type="entry name" value="CYTOCHROME P450 508A4-RELATED"/>
    <property type="match status" value="1"/>
</dbReference>
<proteinExistence type="inferred from homology"/>
<dbReference type="Gene3D" id="1.10.630.10">
    <property type="entry name" value="Cytochrome P450"/>
    <property type="match status" value="1"/>
</dbReference>
<keyword evidence="4 5" id="KW-0349">Heme</keyword>
<reference evidence="6 7" key="1">
    <citation type="journal article" date="2017" name="PLoS Biol.">
        <title>The sea cucumber genome provides insights into morphological evolution and visceral regeneration.</title>
        <authorList>
            <person name="Zhang X."/>
            <person name="Sun L."/>
            <person name="Yuan J."/>
            <person name="Sun Y."/>
            <person name="Gao Y."/>
            <person name="Zhang L."/>
            <person name="Li S."/>
            <person name="Dai H."/>
            <person name="Hamel J.F."/>
            <person name="Liu C."/>
            <person name="Yu Y."/>
            <person name="Liu S."/>
            <person name="Lin W."/>
            <person name="Guo K."/>
            <person name="Jin S."/>
            <person name="Xu P."/>
            <person name="Storey K.B."/>
            <person name="Huan P."/>
            <person name="Zhang T."/>
            <person name="Zhou Y."/>
            <person name="Zhang J."/>
            <person name="Lin C."/>
            <person name="Li X."/>
            <person name="Xing L."/>
            <person name="Huo D."/>
            <person name="Sun M."/>
            <person name="Wang L."/>
            <person name="Mercier A."/>
            <person name="Li F."/>
            <person name="Yang H."/>
            <person name="Xiang J."/>
        </authorList>
    </citation>
    <scope>NUCLEOTIDE SEQUENCE [LARGE SCALE GENOMIC DNA]</scope>
    <source>
        <strain evidence="6">Shaxun</strain>
        <tissue evidence="6">Muscle</tissue>
    </source>
</reference>
<dbReference type="SUPFAM" id="SSF48264">
    <property type="entry name" value="Cytochrome P450"/>
    <property type="match status" value="1"/>
</dbReference>
<dbReference type="GO" id="GO:0005506">
    <property type="term" value="F:iron ion binding"/>
    <property type="evidence" value="ECO:0007669"/>
    <property type="project" value="InterPro"/>
</dbReference>
<dbReference type="InterPro" id="IPR017972">
    <property type="entry name" value="Cyt_P450_CS"/>
</dbReference>
<dbReference type="InterPro" id="IPR001128">
    <property type="entry name" value="Cyt_P450"/>
</dbReference>
<dbReference type="InterPro" id="IPR002401">
    <property type="entry name" value="Cyt_P450_E_grp-I"/>
</dbReference>
<keyword evidence="3 4" id="KW-0408">Iron</keyword>
<comment type="caution">
    <text evidence="6">The sequence shown here is derived from an EMBL/GenBank/DDBJ whole genome shotgun (WGS) entry which is preliminary data.</text>
</comment>
<dbReference type="GO" id="GO:0006805">
    <property type="term" value="P:xenobiotic metabolic process"/>
    <property type="evidence" value="ECO:0007669"/>
    <property type="project" value="TreeGrafter"/>
</dbReference>
<sequence length="136" mass="15308">MLILTPLGLAHEAERDLQLFGYDVPKGTLLVPNVGSLFMNPEMFPDPKTFKPERYIKDGHFEAVPDVIPFSTGRRACLGEQLARMEIFLFLTNLLHRYNIDKPEGTEMPNILEGRCGGNRVPFPHTVVISKRNAAT</sequence>
<comment type="cofactor">
    <cofactor evidence="4">
        <name>heme</name>
        <dbReference type="ChEBI" id="CHEBI:30413"/>
    </cofactor>
</comment>
<keyword evidence="7" id="KW-1185">Reference proteome</keyword>
<comment type="similarity">
    <text evidence="1 5">Belongs to the cytochrome P450 family.</text>
</comment>
<protein>
    <submittedName>
        <fullName evidence="6">Uncharacterized protein</fullName>
    </submittedName>
</protein>
<keyword evidence="5" id="KW-0560">Oxidoreductase</keyword>
<feature type="binding site" description="axial binding residue" evidence="4">
    <location>
        <position position="77"/>
    </location>
    <ligand>
        <name>heme</name>
        <dbReference type="ChEBI" id="CHEBI:30413"/>
    </ligand>
    <ligandPart>
        <name>Fe</name>
        <dbReference type="ChEBI" id="CHEBI:18248"/>
    </ligandPart>
</feature>
<organism evidence="6 7">
    <name type="scientific">Stichopus japonicus</name>
    <name type="common">Sea cucumber</name>
    <dbReference type="NCBI Taxonomy" id="307972"/>
    <lineage>
        <taxon>Eukaryota</taxon>
        <taxon>Metazoa</taxon>
        <taxon>Echinodermata</taxon>
        <taxon>Eleutherozoa</taxon>
        <taxon>Echinozoa</taxon>
        <taxon>Holothuroidea</taxon>
        <taxon>Aspidochirotacea</taxon>
        <taxon>Aspidochirotida</taxon>
        <taxon>Stichopodidae</taxon>
        <taxon>Apostichopus</taxon>
    </lineage>
</organism>
<evidence type="ECO:0000313" key="6">
    <source>
        <dbReference type="EMBL" id="PIK62975.1"/>
    </source>
</evidence>
<dbReference type="EMBL" id="MRZV01000002">
    <property type="protein sequence ID" value="PIK62975.1"/>
    <property type="molecule type" value="Genomic_DNA"/>
</dbReference>
<evidence type="ECO:0000313" key="7">
    <source>
        <dbReference type="Proteomes" id="UP000230750"/>
    </source>
</evidence>
<dbReference type="Proteomes" id="UP000230750">
    <property type="component" value="Unassembled WGS sequence"/>
</dbReference>
<dbReference type="STRING" id="307972.A0A2G8LRW7"/>
<dbReference type="GO" id="GO:0016712">
    <property type="term" value="F:oxidoreductase activity, acting on paired donors, with incorporation or reduction of molecular oxygen, reduced flavin or flavoprotein as one donor, and incorporation of one atom of oxygen"/>
    <property type="evidence" value="ECO:0007669"/>
    <property type="project" value="TreeGrafter"/>
</dbReference>
<dbReference type="PROSITE" id="PS00086">
    <property type="entry name" value="CYTOCHROME_P450"/>
    <property type="match status" value="1"/>
</dbReference>
<evidence type="ECO:0000256" key="2">
    <source>
        <dbReference type="ARBA" id="ARBA00022723"/>
    </source>
</evidence>
<dbReference type="Pfam" id="PF00067">
    <property type="entry name" value="p450"/>
    <property type="match status" value="1"/>
</dbReference>
<evidence type="ECO:0000256" key="5">
    <source>
        <dbReference type="RuleBase" id="RU000461"/>
    </source>
</evidence>
<evidence type="ECO:0000256" key="4">
    <source>
        <dbReference type="PIRSR" id="PIRSR602401-1"/>
    </source>
</evidence>
<evidence type="ECO:0000256" key="3">
    <source>
        <dbReference type="ARBA" id="ARBA00023004"/>
    </source>
</evidence>
<dbReference type="InterPro" id="IPR036396">
    <property type="entry name" value="Cyt_P450_sf"/>
</dbReference>
<dbReference type="InterPro" id="IPR050182">
    <property type="entry name" value="Cytochrome_P450_fam2"/>
</dbReference>
<dbReference type="OrthoDB" id="1055148at2759"/>
<dbReference type="GO" id="GO:0005737">
    <property type="term" value="C:cytoplasm"/>
    <property type="evidence" value="ECO:0007669"/>
    <property type="project" value="TreeGrafter"/>
</dbReference>
<dbReference type="AlphaFoldDB" id="A0A2G8LRW7"/>
<name>A0A2G8LRW7_STIJA</name>
<dbReference type="PANTHER" id="PTHR24300:SF375">
    <property type="entry name" value="CYTOCHROME P450 FAMILY"/>
    <property type="match status" value="1"/>
</dbReference>
<accession>A0A2G8LRW7</accession>
<keyword evidence="2 4" id="KW-0479">Metal-binding</keyword>
<keyword evidence="5" id="KW-0503">Monooxygenase</keyword>